<proteinExistence type="predicted"/>
<feature type="repeat" description="Cys-rich GLG1" evidence="8">
    <location>
        <begin position="684"/>
        <end position="744"/>
    </location>
</feature>
<feature type="repeat" description="Cys-rich GLG1" evidence="8">
    <location>
        <begin position="357"/>
        <end position="419"/>
    </location>
</feature>
<feature type="repeat" description="Cys-rich GLG1" evidence="8">
    <location>
        <begin position="1021"/>
        <end position="1081"/>
    </location>
</feature>
<evidence type="ECO:0000256" key="6">
    <source>
        <dbReference type="ARBA" id="ARBA00023136"/>
    </source>
</evidence>
<feature type="repeat" description="Cys-rich GLG1" evidence="8">
    <location>
        <begin position="226"/>
        <end position="286"/>
    </location>
</feature>
<keyword evidence="4" id="KW-0677">Repeat</keyword>
<evidence type="ECO:0000256" key="8">
    <source>
        <dbReference type="PROSITE-ProRule" id="PRU00622"/>
    </source>
</evidence>
<dbReference type="Proteomes" id="UP001177023">
    <property type="component" value="Unassembled WGS sequence"/>
</dbReference>
<keyword evidence="3 10" id="KW-0732">Signal</keyword>
<evidence type="ECO:0000256" key="5">
    <source>
        <dbReference type="ARBA" id="ARBA00022989"/>
    </source>
</evidence>
<dbReference type="Pfam" id="PF00839">
    <property type="entry name" value="Cys_rich_FGFR"/>
    <property type="match status" value="14"/>
</dbReference>
<evidence type="ECO:0000256" key="1">
    <source>
        <dbReference type="ARBA" id="ARBA00004479"/>
    </source>
</evidence>
<dbReference type="PROSITE" id="PS51289">
    <property type="entry name" value="GLG1_C_RICH"/>
    <property type="match status" value="7"/>
</dbReference>
<evidence type="ECO:0000256" key="2">
    <source>
        <dbReference type="ARBA" id="ARBA00022692"/>
    </source>
</evidence>
<evidence type="ECO:0000256" key="7">
    <source>
        <dbReference type="ARBA" id="ARBA00023180"/>
    </source>
</evidence>
<keyword evidence="6 9" id="KW-0472">Membrane</keyword>
<keyword evidence="5 9" id="KW-1133">Transmembrane helix</keyword>
<keyword evidence="2 9" id="KW-0812">Transmembrane</keyword>
<feature type="repeat" description="Cys-rich GLG1" evidence="8">
    <location>
        <begin position="485"/>
        <end position="557"/>
    </location>
</feature>
<keyword evidence="12" id="KW-1185">Reference proteome</keyword>
<dbReference type="AlphaFoldDB" id="A0AA36GIG2"/>
<evidence type="ECO:0000313" key="11">
    <source>
        <dbReference type="EMBL" id="CAJ0586702.1"/>
    </source>
</evidence>
<evidence type="ECO:0000256" key="9">
    <source>
        <dbReference type="SAM" id="Phobius"/>
    </source>
</evidence>
<feature type="signal peptide" evidence="10">
    <location>
        <begin position="1"/>
        <end position="18"/>
    </location>
</feature>
<dbReference type="InterPro" id="IPR039728">
    <property type="entry name" value="GLG1"/>
</dbReference>
<dbReference type="InterPro" id="IPR001893">
    <property type="entry name" value="Cys-rich_GLG1_repeat"/>
</dbReference>
<keyword evidence="7" id="KW-0325">Glycoprotein</keyword>
<dbReference type="PANTHER" id="PTHR11884:SF1">
    <property type="entry name" value="GOLGI APPARATUS PROTEIN 1"/>
    <property type="match status" value="1"/>
</dbReference>
<comment type="subcellular location">
    <subcellularLocation>
        <location evidence="1">Membrane</location>
        <topology evidence="1">Single-pass type I membrane protein</topology>
    </subcellularLocation>
</comment>
<accession>A0AA36GIG2</accession>
<feature type="non-terminal residue" evidence="11">
    <location>
        <position position="1162"/>
    </location>
</feature>
<protein>
    <recommendedName>
        <fullName evidence="13">Golgi apparatus protein 1</fullName>
    </recommendedName>
</protein>
<feature type="repeat" description="Cys-rich GLG1" evidence="8">
    <location>
        <begin position="956"/>
        <end position="1020"/>
    </location>
</feature>
<dbReference type="EMBL" id="CATQJA010002709">
    <property type="protein sequence ID" value="CAJ0586702.1"/>
    <property type="molecule type" value="Genomic_DNA"/>
</dbReference>
<evidence type="ECO:0000256" key="3">
    <source>
        <dbReference type="ARBA" id="ARBA00022729"/>
    </source>
</evidence>
<feature type="repeat" description="Cys-rich GLG1" evidence="8">
    <location>
        <begin position="821"/>
        <end position="879"/>
    </location>
</feature>
<evidence type="ECO:0008006" key="13">
    <source>
        <dbReference type="Google" id="ProtNLM"/>
    </source>
</evidence>
<evidence type="ECO:0000313" key="12">
    <source>
        <dbReference type="Proteomes" id="UP001177023"/>
    </source>
</evidence>
<organism evidence="11 12">
    <name type="scientific">Mesorhabditis spiculigera</name>
    <dbReference type="NCBI Taxonomy" id="96644"/>
    <lineage>
        <taxon>Eukaryota</taxon>
        <taxon>Metazoa</taxon>
        <taxon>Ecdysozoa</taxon>
        <taxon>Nematoda</taxon>
        <taxon>Chromadorea</taxon>
        <taxon>Rhabditida</taxon>
        <taxon>Rhabditina</taxon>
        <taxon>Rhabditomorpha</taxon>
        <taxon>Rhabditoidea</taxon>
        <taxon>Rhabditidae</taxon>
        <taxon>Mesorhabditinae</taxon>
        <taxon>Mesorhabditis</taxon>
    </lineage>
</organism>
<comment type="caution">
    <text evidence="11">The sequence shown here is derived from an EMBL/GenBank/DDBJ whole genome shotgun (WGS) entry which is preliminary data.</text>
</comment>
<dbReference type="InterPro" id="IPR017873">
    <property type="entry name" value="Cys-rich_GLG1_repeat_euk"/>
</dbReference>
<sequence length="1162" mass="132265">MQAGLSVGLLLLVSVVSADPQAAAGGQQGNAAPANGEHILGFDACKEDIHKYCNHDGVDLKSDISIIECLQDAGQQESATLTTACQALVWDFKKRLTQDDRFLQAAKQYCEAEMKDRPAMAKCVEHTEPGFALSCLIEFVGNLTKESQCHAFLFRTERLAFSDFRLVAPFMKDCERELKAHNCEVMTPDKAHKGVRVPHTQGMALECLIQQLVKENDKKADQQNSQFSQECRHQVLRLAEMQADDFHLDRPLFFACRQDREKFCKDVPAGQGKVFECLITNRNNAEMQPECSKILVERAQLMGRDYRLAHPLTKACDADMKKYKCEAQENLDAAVHFHMTWLLLCLENGAKSQTQNPPSKECQHEMLTHRQMMMSEFRIAPEVVINCANEIDQWCSPKGDIEAEGRTLHCLMEHAKERTETKKVGPQCMQALGEVMKIADIGSNYKVDKVLYASCRDIIDGPCQQDAQSEAATLQCLMKNVDSDKMTPQCEQRLIEVQYFMARDWTLDPGLYKACHDDAVSKCSALPDWHMQTNSANKVDPGPQVLACLYRSAYDETNPLTPHCTIEVRRVLRERAVRVSLIPEIEETCRGALSEYCSGNIAPQEEMQCLQDHFEEKDFIGHYKPCYDEIKKFTEMEAKDTKLNRLLTRSCKPVIEAHCKEFINEEIDHGDVLDCLVQNKGSELMNTKCRSYVHHFELISMRDYHFSYKFQEACGPDIKESCAHEASDKASIIRCLSEIVFEHKVLGHPKQLKPDCKKQLKVAYLEQEQVDTKFDDKEHMQDADPNLWKKCEIDIKRLGCKQQDHDTFEDVVECLREGFDSLVPDCKAVVFDREKFEAADNTLDDELHRQCAPDIARYCKNSHPENVLECLTNTKIVRLLKKPCQKVVHERMKEQAQDVRLRPGLLVACKAEAETFCGEDMRKINAKQYAEQQLHGVVINCLREQFRMVTGGTKPHFSPACTEEISRVVLESEFDVQLDPPLYKACKKTIERHCSSAVVERGGHYENVLECLKADFYQGSIQDSECNAELAKRTQESLVDIHLDPVLHEACATDIQHYCRDTPPGQGRVIACLISASESTTVKLTQSCKTKLHERNQLWMKAHSEYQMAMPETFGEFVEIIRDHPQRNSLLSWLALFILVILVLGCCCGRATKRVARELKNR</sequence>
<name>A0AA36GIG2_9BILA</name>
<reference evidence="11" key="1">
    <citation type="submission" date="2023-06" db="EMBL/GenBank/DDBJ databases">
        <authorList>
            <person name="Delattre M."/>
        </authorList>
    </citation>
    <scope>NUCLEOTIDE SEQUENCE</scope>
    <source>
        <strain evidence="11">AF72</strain>
    </source>
</reference>
<dbReference type="GO" id="GO:0000139">
    <property type="term" value="C:Golgi membrane"/>
    <property type="evidence" value="ECO:0007669"/>
    <property type="project" value="InterPro"/>
</dbReference>
<gene>
    <name evidence="11" type="ORF">MSPICULIGERA_LOCUS24691</name>
</gene>
<evidence type="ECO:0000256" key="4">
    <source>
        <dbReference type="ARBA" id="ARBA00022737"/>
    </source>
</evidence>
<dbReference type="GO" id="GO:0017134">
    <property type="term" value="F:fibroblast growth factor binding"/>
    <property type="evidence" value="ECO:0007669"/>
    <property type="project" value="TreeGrafter"/>
</dbReference>
<evidence type="ECO:0000256" key="10">
    <source>
        <dbReference type="SAM" id="SignalP"/>
    </source>
</evidence>
<feature type="chain" id="PRO_5041202623" description="Golgi apparatus protein 1" evidence="10">
    <location>
        <begin position="19"/>
        <end position="1162"/>
    </location>
</feature>
<dbReference type="PANTHER" id="PTHR11884">
    <property type="entry name" value="SELECTIN LIGAND RELATED"/>
    <property type="match status" value="1"/>
</dbReference>
<feature type="transmembrane region" description="Helical" evidence="9">
    <location>
        <begin position="1130"/>
        <end position="1152"/>
    </location>
</feature>